<proteinExistence type="predicted"/>
<accession>A0A412PI03</accession>
<sequence length="112" mass="12968">MKLNELDAGGETPPDIISSEDDIQQEFDVDKFTEMIGHTLAEKKHIINAKEVLQEISSGYQELIDDEIYDVIAAMNRQLDWIADSMQWLSEKIVDRALEIRQQEEKQLKTFV</sequence>
<comment type="caution">
    <text evidence="2">The sequence shown here is derived from an EMBL/GenBank/DDBJ whole genome shotgun (WGS) entry which is preliminary data.</text>
</comment>
<protein>
    <submittedName>
        <fullName evidence="2">Uncharacterized protein</fullName>
    </submittedName>
</protein>
<feature type="region of interest" description="Disordered" evidence="1">
    <location>
        <begin position="1"/>
        <end position="20"/>
    </location>
</feature>
<evidence type="ECO:0000313" key="2">
    <source>
        <dbReference type="EMBL" id="RGT57817.1"/>
    </source>
</evidence>
<evidence type="ECO:0000256" key="1">
    <source>
        <dbReference type="SAM" id="MobiDB-lite"/>
    </source>
</evidence>
<dbReference type="AlphaFoldDB" id="A0A412PI03"/>
<name>A0A412PI03_9FIRM</name>
<dbReference type="Proteomes" id="UP000284731">
    <property type="component" value="Unassembled WGS sequence"/>
</dbReference>
<dbReference type="EMBL" id="QRWX01000001">
    <property type="protein sequence ID" value="RGT57817.1"/>
    <property type="molecule type" value="Genomic_DNA"/>
</dbReference>
<dbReference type="RefSeq" id="WP_118764260.1">
    <property type="nucleotide sequence ID" value="NZ_CABJCF010000001.1"/>
</dbReference>
<reference evidence="2 3" key="1">
    <citation type="submission" date="2018-08" db="EMBL/GenBank/DDBJ databases">
        <title>A genome reference for cultivated species of the human gut microbiota.</title>
        <authorList>
            <person name="Zou Y."/>
            <person name="Xue W."/>
            <person name="Luo G."/>
        </authorList>
    </citation>
    <scope>NUCLEOTIDE SEQUENCE [LARGE SCALE GENOMIC DNA]</scope>
    <source>
        <strain evidence="2 3">AF18-46</strain>
    </source>
</reference>
<evidence type="ECO:0000313" key="3">
    <source>
        <dbReference type="Proteomes" id="UP000284731"/>
    </source>
</evidence>
<gene>
    <name evidence="2" type="ORF">DWX20_01840</name>
</gene>
<organism evidence="2 3">
    <name type="scientific">Solobacterium moorei</name>
    <dbReference type="NCBI Taxonomy" id="102148"/>
    <lineage>
        <taxon>Bacteria</taxon>
        <taxon>Bacillati</taxon>
        <taxon>Bacillota</taxon>
        <taxon>Erysipelotrichia</taxon>
        <taxon>Erysipelotrichales</taxon>
        <taxon>Erysipelotrichaceae</taxon>
        <taxon>Solobacterium</taxon>
    </lineage>
</organism>